<protein>
    <submittedName>
        <fullName evidence="1">Uncharacterized protein</fullName>
    </submittedName>
</protein>
<sequence>MGIKASKEVKQLVNKNSGKSLRRGSTDKRFYPVTNATFKQLYPTKEWQSRYYQTVYGGR</sequence>
<accession>A0ABD5VJW2</accession>
<gene>
    <name evidence="1" type="ORF">ACFQGB_12855</name>
</gene>
<comment type="caution">
    <text evidence="1">The sequence shown here is derived from an EMBL/GenBank/DDBJ whole genome shotgun (WGS) entry which is preliminary data.</text>
</comment>
<evidence type="ECO:0000313" key="1">
    <source>
        <dbReference type="EMBL" id="MFC6953754.1"/>
    </source>
</evidence>
<proteinExistence type="predicted"/>
<evidence type="ECO:0000313" key="2">
    <source>
        <dbReference type="Proteomes" id="UP001596395"/>
    </source>
</evidence>
<dbReference type="EMBL" id="JBHSXN010000002">
    <property type="protein sequence ID" value="MFC6953754.1"/>
    <property type="molecule type" value="Genomic_DNA"/>
</dbReference>
<name>A0ABD5VJW2_9EURY</name>
<organism evidence="1 2">
    <name type="scientific">Halorubellus litoreus</name>
    <dbReference type="NCBI Taxonomy" id="755308"/>
    <lineage>
        <taxon>Archaea</taxon>
        <taxon>Methanobacteriati</taxon>
        <taxon>Methanobacteriota</taxon>
        <taxon>Stenosarchaea group</taxon>
        <taxon>Halobacteria</taxon>
        <taxon>Halobacteriales</taxon>
        <taxon>Halorubellaceae</taxon>
        <taxon>Halorubellus</taxon>
    </lineage>
</organism>
<keyword evidence="2" id="KW-1185">Reference proteome</keyword>
<dbReference type="RefSeq" id="WP_336350707.1">
    <property type="nucleotide sequence ID" value="NZ_JAZAQL010000002.1"/>
</dbReference>
<dbReference type="Proteomes" id="UP001596395">
    <property type="component" value="Unassembled WGS sequence"/>
</dbReference>
<reference evidence="1 2" key="1">
    <citation type="journal article" date="2019" name="Int. J. Syst. Evol. Microbiol.">
        <title>The Global Catalogue of Microorganisms (GCM) 10K type strain sequencing project: providing services to taxonomists for standard genome sequencing and annotation.</title>
        <authorList>
            <consortium name="The Broad Institute Genomics Platform"/>
            <consortium name="The Broad Institute Genome Sequencing Center for Infectious Disease"/>
            <person name="Wu L."/>
            <person name="Ma J."/>
        </authorList>
    </citation>
    <scope>NUCLEOTIDE SEQUENCE [LARGE SCALE GENOMIC DNA]</scope>
    <source>
        <strain evidence="1 2">GX26</strain>
    </source>
</reference>
<dbReference type="AlphaFoldDB" id="A0ABD5VJW2"/>